<dbReference type="InterPro" id="IPR018845">
    <property type="entry name" value="Initiator-bd"/>
</dbReference>
<accession>A2GCE8</accession>
<reference evidence="3" key="2">
    <citation type="journal article" date="2007" name="Science">
        <title>Draft genome sequence of the sexually transmitted pathogen Trichomonas vaginalis.</title>
        <authorList>
            <person name="Carlton J.M."/>
            <person name="Hirt R.P."/>
            <person name="Silva J.C."/>
            <person name="Delcher A.L."/>
            <person name="Schatz M."/>
            <person name="Zhao Q."/>
            <person name="Wortman J.R."/>
            <person name="Bidwell S.L."/>
            <person name="Alsmark U.C.M."/>
            <person name="Besteiro S."/>
            <person name="Sicheritz-Ponten T."/>
            <person name="Noel C.J."/>
            <person name="Dacks J.B."/>
            <person name="Foster P.G."/>
            <person name="Simillion C."/>
            <person name="Van de Peer Y."/>
            <person name="Miranda-Saavedra D."/>
            <person name="Barton G.J."/>
            <person name="Westrop G.D."/>
            <person name="Mueller S."/>
            <person name="Dessi D."/>
            <person name="Fiori P.L."/>
            <person name="Ren Q."/>
            <person name="Paulsen I."/>
            <person name="Zhang H."/>
            <person name="Bastida-Corcuera F.D."/>
            <person name="Simoes-Barbosa A."/>
            <person name="Brown M.T."/>
            <person name="Hayes R.D."/>
            <person name="Mukherjee M."/>
            <person name="Okumura C.Y."/>
            <person name="Schneider R."/>
            <person name="Smith A.J."/>
            <person name="Vanacova S."/>
            <person name="Villalvazo M."/>
            <person name="Haas B.J."/>
            <person name="Pertea M."/>
            <person name="Feldblyum T.V."/>
            <person name="Utterback T.R."/>
            <person name="Shu C.L."/>
            <person name="Osoegawa K."/>
            <person name="de Jong P.J."/>
            <person name="Hrdy I."/>
            <person name="Horvathova L."/>
            <person name="Zubacova Z."/>
            <person name="Dolezal P."/>
            <person name="Malik S.B."/>
            <person name="Logsdon J.M. Jr."/>
            <person name="Henze K."/>
            <person name="Gupta A."/>
            <person name="Wang C.C."/>
            <person name="Dunne R.L."/>
            <person name="Upcroft J.A."/>
            <person name="Upcroft P."/>
            <person name="White O."/>
            <person name="Salzberg S.L."/>
            <person name="Tang P."/>
            <person name="Chiu C.-H."/>
            <person name="Lee Y.-S."/>
            <person name="Embley T.M."/>
            <person name="Coombs G.H."/>
            <person name="Mottram J.C."/>
            <person name="Tachezy J."/>
            <person name="Fraser-Liggett C.M."/>
            <person name="Johnson P.J."/>
        </authorList>
    </citation>
    <scope>NUCLEOTIDE SEQUENCE [LARGE SCALE GENOMIC DNA]</scope>
    <source>
        <strain evidence="3">G3</strain>
    </source>
</reference>
<feature type="domain" description="Initiator binding" evidence="2">
    <location>
        <begin position="23"/>
        <end position="146"/>
    </location>
</feature>
<name>A2GCE8_TRIV3</name>
<dbReference type="KEGG" id="tva:4742807"/>
<dbReference type="RefSeq" id="XP_001298099.1">
    <property type="nucleotide sequence ID" value="XM_001298098.1"/>
</dbReference>
<gene>
    <name evidence="3" type="ORF">TVAG_181650</name>
</gene>
<evidence type="ECO:0000313" key="3">
    <source>
        <dbReference type="EMBL" id="EAX85169.1"/>
    </source>
</evidence>
<proteinExistence type="predicted"/>
<keyword evidence="4" id="KW-1185">Reference proteome</keyword>
<dbReference type="VEuPathDB" id="TrichDB:TVAG_181650"/>
<evidence type="ECO:0000256" key="1">
    <source>
        <dbReference type="SAM" id="MobiDB-lite"/>
    </source>
</evidence>
<evidence type="ECO:0000313" key="4">
    <source>
        <dbReference type="Proteomes" id="UP000001542"/>
    </source>
</evidence>
<evidence type="ECO:0000259" key="2">
    <source>
        <dbReference type="Pfam" id="PF10416"/>
    </source>
</evidence>
<dbReference type="AlphaFoldDB" id="A2GCE8"/>
<sequence>MSRFVIPPAENMPLHWETLSSYDVSDYLKLRDSFQERIKNKKKGESLESFSANLKKIEEYINRGEGDRPKRAMVCGIVFGQNKIAINIQQLKILLGKCKSSINGSLQQLGYTLLPQKVSIDQDLLDKMPFYLNTKGESKKWTIRVKKSNSNNANLSSEISRNIVHEDQTEGNATENTSDSVPHPIKYRSKNSEIIPLDF</sequence>
<protein>
    <recommendedName>
        <fullName evidence="2">Initiator binding domain-containing protein</fullName>
    </recommendedName>
</protein>
<dbReference type="Pfam" id="PF10416">
    <property type="entry name" value="IBD"/>
    <property type="match status" value="1"/>
</dbReference>
<dbReference type="EMBL" id="DS115045">
    <property type="protein sequence ID" value="EAX85169.1"/>
    <property type="molecule type" value="Genomic_DNA"/>
</dbReference>
<reference evidence="3" key="1">
    <citation type="submission" date="2006-10" db="EMBL/GenBank/DDBJ databases">
        <authorList>
            <person name="Amadeo P."/>
            <person name="Zhao Q."/>
            <person name="Wortman J."/>
            <person name="Fraser-Liggett C."/>
            <person name="Carlton J."/>
        </authorList>
    </citation>
    <scope>NUCLEOTIDE SEQUENCE</scope>
    <source>
        <strain evidence="3">G3</strain>
    </source>
</reference>
<dbReference type="Proteomes" id="UP000001542">
    <property type="component" value="Unassembled WGS sequence"/>
</dbReference>
<dbReference type="InParanoid" id="A2GCE8"/>
<dbReference type="VEuPathDB" id="TrichDB:TVAGG3_0773160"/>
<feature type="region of interest" description="Disordered" evidence="1">
    <location>
        <begin position="156"/>
        <end position="187"/>
    </location>
</feature>
<feature type="compositionally biased region" description="Polar residues" evidence="1">
    <location>
        <begin position="170"/>
        <end position="180"/>
    </location>
</feature>
<organism evidence="3 4">
    <name type="scientific">Trichomonas vaginalis (strain ATCC PRA-98 / G3)</name>
    <dbReference type="NCBI Taxonomy" id="412133"/>
    <lineage>
        <taxon>Eukaryota</taxon>
        <taxon>Metamonada</taxon>
        <taxon>Parabasalia</taxon>
        <taxon>Trichomonadida</taxon>
        <taxon>Trichomonadidae</taxon>
        <taxon>Trichomonas</taxon>
    </lineage>
</organism>